<dbReference type="GO" id="GO:0003729">
    <property type="term" value="F:mRNA binding"/>
    <property type="evidence" value="ECO:0007669"/>
    <property type="project" value="UniProtKB-ARBA"/>
</dbReference>
<dbReference type="OMA" id="EPSMEHF"/>
<dbReference type="FunFam" id="1.25.40.10:FF:000073">
    <property type="entry name" value="Pentatricopeptide repeat-containing protein chloroplastic"/>
    <property type="match status" value="1"/>
</dbReference>
<dbReference type="InterPro" id="IPR002885">
    <property type="entry name" value="PPR_rpt"/>
</dbReference>
<accession>A0A834YE63</accession>
<evidence type="ECO:0000313" key="3">
    <source>
        <dbReference type="EMBL" id="KAF8379579.1"/>
    </source>
</evidence>
<evidence type="ECO:0000256" key="1">
    <source>
        <dbReference type="ARBA" id="ARBA00022737"/>
    </source>
</evidence>
<dbReference type="InterPro" id="IPR046848">
    <property type="entry name" value="E_motif"/>
</dbReference>
<feature type="repeat" description="PPR" evidence="2">
    <location>
        <begin position="491"/>
        <end position="525"/>
    </location>
</feature>
<sequence>MLSFQLHPSISSFPAKFSNTQNQIRLKKPPDSPLLQTVHLSEDVSLDSVSVVRILSSCRADRNLKLGSCIHANVLKYGLDSNVFVGNALLDMYIKCGNLEGASKLFDRMPERTIVTWTSMMSGKCQNGESDGALSIFEQMLWESVHPNEYTLAVLLQGCKHKNDSKLVQVIHGYIIVNGFITDQFLQNSLIDAYSKSGLLMAAEELMEGLSYRDVVSWTSIISGFIANGLIEKALIMFFGMLEDGVMPNTVTIASVIHACSLMNKEKFFGWIHGFIIKAELCTDAHVMNSLVEMYSSNGCFLEGIRIFCEFCFTVEGGYLNLETMATLLQGCGHSGCLRLGEGIHGYLIKHEFFPCTMVENSLIDMYVENKHDDSAFQLFTKMSKRDIVSWNTMISCLVKNGWPSKALELLSEIHSRGDDQAIPDFITMLSSVLACSNLASLQLGQIIHGYITRSGLGCDVFVANSLIDMYSNSGKMDFAKRVFEDMPVKDMGSWNSVIAAYGINGNGTSALQAFAELKDSGVQPNVITFVNVLSACGHSGLVEEGFELFNSMGSKYGIEPSMEHFACMVDLLGRSGRVEEAEDFIKNMPLRPSPAVWGALLGACGLLGNVEVAERAAEKLSVLEPESKVWRVVLSNVYAGVGKWEDAAKVRAEMKGSEGMRKEAGWTSVEVRGESFRFMVGDTRHPESTKIYEVLNGITKHITDLAWTDQRPVYGIQRGSAELDLNGVKEVSLDHMVSVQVDDYVRESQGKCQNGCVIRFVKGNNLGQLVSLQQSSEICEADEKERVGNCTLACSVRKQSALRITRYGFER</sequence>
<dbReference type="FunFam" id="1.25.40.10:FF:000090">
    <property type="entry name" value="Pentatricopeptide repeat-containing protein, chloroplastic"/>
    <property type="match status" value="1"/>
</dbReference>
<dbReference type="InterPro" id="IPR011990">
    <property type="entry name" value="TPR-like_helical_dom_sf"/>
</dbReference>
<evidence type="ECO:0008006" key="5">
    <source>
        <dbReference type="Google" id="ProtNLM"/>
    </source>
</evidence>
<dbReference type="Gene3D" id="1.25.40.10">
    <property type="entry name" value="Tetratricopeptide repeat domain"/>
    <property type="match status" value="4"/>
</dbReference>
<comment type="caution">
    <text evidence="3">The sequence shown here is derived from an EMBL/GenBank/DDBJ whole genome shotgun (WGS) entry which is preliminary data.</text>
</comment>
<feature type="repeat" description="PPR" evidence="2">
    <location>
        <begin position="387"/>
        <end position="421"/>
    </location>
</feature>
<dbReference type="AlphaFoldDB" id="A0A834YE63"/>
<dbReference type="NCBIfam" id="TIGR00756">
    <property type="entry name" value="PPR"/>
    <property type="match status" value="5"/>
</dbReference>
<dbReference type="PANTHER" id="PTHR47926">
    <property type="entry name" value="PENTATRICOPEPTIDE REPEAT-CONTAINING PROTEIN"/>
    <property type="match status" value="1"/>
</dbReference>
<dbReference type="InterPro" id="IPR046960">
    <property type="entry name" value="PPR_At4g14850-like_plant"/>
</dbReference>
<keyword evidence="4" id="KW-1185">Reference proteome</keyword>
<gene>
    <name evidence="3" type="ORF">HHK36_029020</name>
</gene>
<dbReference type="Pfam" id="PF20431">
    <property type="entry name" value="E_motif"/>
    <property type="match status" value="1"/>
</dbReference>
<dbReference type="PROSITE" id="PS51375">
    <property type="entry name" value="PPR"/>
    <property type="match status" value="7"/>
</dbReference>
<dbReference type="Pfam" id="PF01535">
    <property type="entry name" value="PPR"/>
    <property type="match status" value="7"/>
</dbReference>
<feature type="repeat" description="PPR" evidence="2">
    <location>
        <begin position="460"/>
        <end position="490"/>
    </location>
</feature>
<dbReference type="EMBL" id="JABCRI010000022">
    <property type="protein sequence ID" value="KAF8379579.1"/>
    <property type="molecule type" value="Genomic_DNA"/>
</dbReference>
<dbReference type="Pfam" id="PF13041">
    <property type="entry name" value="PPR_2"/>
    <property type="match status" value="3"/>
</dbReference>
<dbReference type="Proteomes" id="UP000655225">
    <property type="component" value="Unassembled WGS sequence"/>
</dbReference>
<evidence type="ECO:0000313" key="4">
    <source>
        <dbReference type="Proteomes" id="UP000655225"/>
    </source>
</evidence>
<dbReference type="FunFam" id="1.25.40.10:FF:000381">
    <property type="entry name" value="Pentatricopeptide repeat-containing protein"/>
    <property type="match status" value="1"/>
</dbReference>
<evidence type="ECO:0000256" key="2">
    <source>
        <dbReference type="PROSITE-ProRule" id="PRU00708"/>
    </source>
</evidence>
<proteinExistence type="predicted"/>
<dbReference type="PANTHER" id="PTHR47926:SF513">
    <property type="entry name" value="PENTATRICOPEPTIDE REPEAT-CONTAINING PROTEIN"/>
    <property type="match status" value="1"/>
</dbReference>
<dbReference type="OrthoDB" id="647890at2759"/>
<dbReference type="GO" id="GO:0009451">
    <property type="term" value="P:RNA modification"/>
    <property type="evidence" value="ECO:0007669"/>
    <property type="project" value="InterPro"/>
</dbReference>
<feature type="repeat" description="PPR" evidence="2">
    <location>
        <begin position="214"/>
        <end position="248"/>
    </location>
</feature>
<keyword evidence="1" id="KW-0677">Repeat</keyword>
<feature type="repeat" description="PPR" evidence="2">
    <location>
        <begin position="526"/>
        <end position="561"/>
    </location>
</feature>
<reference evidence="3 4" key="1">
    <citation type="submission" date="2020-04" db="EMBL/GenBank/DDBJ databases">
        <title>Plant Genome Project.</title>
        <authorList>
            <person name="Zhang R.-G."/>
        </authorList>
    </citation>
    <scope>NUCLEOTIDE SEQUENCE [LARGE SCALE GENOMIC DNA]</scope>
    <source>
        <strain evidence="3">YNK0</strain>
        <tissue evidence="3">Leaf</tissue>
    </source>
</reference>
<feature type="repeat" description="PPR" evidence="2">
    <location>
        <begin position="82"/>
        <end position="112"/>
    </location>
</feature>
<name>A0A834YE63_TETSI</name>
<protein>
    <recommendedName>
        <fullName evidence="5">Pentatricopeptide repeat-containing protein</fullName>
    </recommendedName>
</protein>
<organism evidence="3 4">
    <name type="scientific">Tetracentron sinense</name>
    <name type="common">Spur-leaf</name>
    <dbReference type="NCBI Taxonomy" id="13715"/>
    <lineage>
        <taxon>Eukaryota</taxon>
        <taxon>Viridiplantae</taxon>
        <taxon>Streptophyta</taxon>
        <taxon>Embryophyta</taxon>
        <taxon>Tracheophyta</taxon>
        <taxon>Spermatophyta</taxon>
        <taxon>Magnoliopsida</taxon>
        <taxon>Trochodendrales</taxon>
        <taxon>Trochodendraceae</taxon>
        <taxon>Tetracentron</taxon>
    </lineage>
</organism>
<feature type="repeat" description="PPR" evidence="2">
    <location>
        <begin position="113"/>
        <end position="147"/>
    </location>
</feature>